<dbReference type="SMART" id="SM00225">
    <property type="entry name" value="BTB"/>
    <property type="match status" value="1"/>
</dbReference>
<accession>A0A0C3S7F6</accession>
<proteinExistence type="predicted"/>
<organism evidence="2 3">
    <name type="scientific">Phlebiopsis gigantea (strain 11061_1 CR5-6)</name>
    <name type="common">White-rot fungus</name>
    <name type="synonym">Peniophora gigantea</name>
    <dbReference type="NCBI Taxonomy" id="745531"/>
    <lineage>
        <taxon>Eukaryota</taxon>
        <taxon>Fungi</taxon>
        <taxon>Dikarya</taxon>
        <taxon>Basidiomycota</taxon>
        <taxon>Agaricomycotina</taxon>
        <taxon>Agaricomycetes</taxon>
        <taxon>Polyporales</taxon>
        <taxon>Phanerochaetaceae</taxon>
        <taxon>Phlebiopsis</taxon>
    </lineage>
</organism>
<keyword evidence="3" id="KW-1185">Reference proteome</keyword>
<dbReference type="PROSITE" id="PS50097">
    <property type="entry name" value="BTB"/>
    <property type="match status" value="1"/>
</dbReference>
<evidence type="ECO:0000313" key="2">
    <source>
        <dbReference type="EMBL" id="KIP06747.1"/>
    </source>
</evidence>
<evidence type="ECO:0000259" key="1">
    <source>
        <dbReference type="PROSITE" id="PS50097"/>
    </source>
</evidence>
<dbReference type="Pfam" id="PF00651">
    <property type="entry name" value="BTB"/>
    <property type="match status" value="1"/>
</dbReference>
<dbReference type="SUPFAM" id="SSF54695">
    <property type="entry name" value="POZ domain"/>
    <property type="match status" value="1"/>
</dbReference>
<dbReference type="HOGENOM" id="CLU_034203_2_1_1"/>
<dbReference type="EMBL" id="KN840511">
    <property type="protein sequence ID" value="KIP06747.1"/>
    <property type="molecule type" value="Genomic_DNA"/>
</dbReference>
<dbReference type="STRING" id="745531.A0A0C3S7F6"/>
<dbReference type="OrthoDB" id="3357985at2759"/>
<name>A0A0C3S7F6_PHLG1</name>
<protein>
    <recommendedName>
        <fullName evidence="1">BTB domain-containing protein</fullName>
    </recommendedName>
</protein>
<dbReference type="CDD" id="cd18186">
    <property type="entry name" value="BTB_POZ_ZBTB_KLHL-like"/>
    <property type="match status" value="1"/>
</dbReference>
<gene>
    <name evidence="2" type="ORF">PHLGIDRAFT_35791</name>
</gene>
<sequence>MAHDEQVKNAKAPFDGSEGDIVVRTSDGVDFHVYKVILSLSSPFFKHMFTLEQPSCAQGAKHTLTVEENSVTLDAILRWCYPIPPPAVADIALFGPILHATAKYEMEEISARARRAFRQLIPQQPLYAYALSCQLDHEEDAATAAKEWRDSRPPRSDSFGFATTMAGMSFSADIGAISAGAYFRLLTFLDGRTIARFCSPADEGREFDDSYIPDPTKSSATYPFTLPDTDFIIRSYDGIDFRVHRLLITLHVDANAANISSLLAPSDSTVNGVPVVMVKEEHRTLAELLSLCYPPFPGTATMISDWSSQKYRDSVKVIRAAQNFGLSSIVRAYRSQFKRHLEDSPLDLYCIAVSFGWEAEARLAAETLADDAVEAIGYTPLLESVQAKEYHRLLQFCHAYRQAVMLRMGVAKYQGWTDVTQWKEEWFTQVVGRSTRMIPSIIVEREVTAARDSTGLRLQYVNGGKLNLKELAKLSAEMEEDVAVAVSRIEL</sequence>
<dbReference type="Gene3D" id="3.30.710.10">
    <property type="entry name" value="Potassium Channel Kv1.1, Chain A"/>
    <property type="match status" value="1"/>
</dbReference>
<dbReference type="InterPro" id="IPR011333">
    <property type="entry name" value="SKP1/BTB/POZ_sf"/>
</dbReference>
<dbReference type="Proteomes" id="UP000053257">
    <property type="component" value="Unassembled WGS sequence"/>
</dbReference>
<evidence type="ECO:0000313" key="3">
    <source>
        <dbReference type="Proteomes" id="UP000053257"/>
    </source>
</evidence>
<reference evidence="2 3" key="1">
    <citation type="journal article" date="2014" name="PLoS Genet.">
        <title>Analysis of the Phlebiopsis gigantea genome, transcriptome and secretome provides insight into its pioneer colonization strategies of wood.</title>
        <authorList>
            <person name="Hori C."/>
            <person name="Ishida T."/>
            <person name="Igarashi K."/>
            <person name="Samejima M."/>
            <person name="Suzuki H."/>
            <person name="Master E."/>
            <person name="Ferreira P."/>
            <person name="Ruiz-Duenas F.J."/>
            <person name="Held B."/>
            <person name="Canessa P."/>
            <person name="Larrondo L.F."/>
            <person name="Schmoll M."/>
            <person name="Druzhinina I.S."/>
            <person name="Kubicek C.P."/>
            <person name="Gaskell J.A."/>
            <person name="Kersten P."/>
            <person name="St John F."/>
            <person name="Glasner J."/>
            <person name="Sabat G."/>
            <person name="Splinter BonDurant S."/>
            <person name="Syed K."/>
            <person name="Yadav J."/>
            <person name="Mgbeahuruike A.C."/>
            <person name="Kovalchuk A."/>
            <person name="Asiegbu F.O."/>
            <person name="Lackner G."/>
            <person name="Hoffmeister D."/>
            <person name="Rencoret J."/>
            <person name="Gutierrez A."/>
            <person name="Sun H."/>
            <person name="Lindquist E."/>
            <person name="Barry K."/>
            <person name="Riley R."/>
            <person name="Grigoriev I.V."/>
            <person name="Henrissat B."/>
            <person name="Kues U."/>
            <person name="Berka R.M."/>
            <person name="Martinez A.T."/>
            <person name="Covert S.F."/>
            <person name="Blanchette R.A."/>
            <person name="Cullen D."/>
        </authorList>
    </citation>
    <scope>NUCLEOTIDE SEQUENCE [LARGE SCALE GENOMIC DNA]</scope>
    <source>
        <strain evidence="2 3">11061_1 CR5-6</strain>
    </source>
</reference>
<dbReference type="AlphaFoldDB" id="A0A0C3S7F6"/>
<dbReference type="InterPro" id="IPR000210">
    <property type="entry name" value="BTB/POZ_dom"/>
</dbReference>
<feature type="domain" description="BTB" evidence="1">
    <location>
        <begin position="19"/>
        <end position="81"/>
    </location>
</feature>